<gene>
    <name evidence="1" type="ORF">AVEN_115158_1</name>
</gene>
<sequence length="86" mass="8983">MNLGISRMTYRGEYFLSYGYGSVPLSGSGGLVVMSRLWGRTAPGSKPDSTEDPACIGSAALQILPTPWCDAEAWRGGASSGVALII</sequence>
<dbReference type="EMBL" id="BGPR01000001">
    <property type="protein sequence ID" value="GBL72169.1"/>
    <property type="molecule type" value="Genomic_DNA"/>
</dbReference>
<organism evidence="1 2">
    <name type="scientific">Araneus ventricosus</name>
    <name type="common">Orbweaver spider</name>
    <name type="synonym">Epeira ventricosa</name>
    <dbReference type="NCBI Taxonomy" id="182803"/>
    <lineage>
        <taxon>Eukaryota</taxon>
        <taxon>Metazoa</taxon>
        <taxon>Ecdysozoa</taxon>
        <taxon>Arthropoda</taxon>
        <taxon>Chelicerata</taxon>
        <taxon>Arachnida</taxon>
        <taxon>Araneae</taxon>
        <taxon>Araneomorphae</taxon>
        <taxon>Entelegynae</taxon>
        <taxon>Araneoidea</taxon>
        <taxon>Araneidae</taxon>
        <taxon>Araneus</taxon>
    </lineage>
</organism>
<reference evidence="1 2" key="1">
    <citation type="journal article" date="2019" name="Sci. Rep.">
        <title>Orb-weaving spider Araneus ventricosus genome elucidates the spidroin gene catalogue.</title>
        <authorList>
            <person name="Kono N."/>
            <person name="Nakamura H."/>
            <person name="Ohtoshi R."/>
            <person name="Moran D.A.P."/>
            <person name="Shinohara A."/>
            <person name="Yoshida Y."/>
            <person name="Fujiwara M."/>
            <person name="Mori M."/>
            <person name="Tomita M."/>
            <person name="Arakawa K."/>
        </authorList>
    </citation>
    <scope>NUCLEOTIDE SEQUENCE [LARGE SCALE GENOMIC DNA]</scope>
</reference>
<dbReference type="Proteomes" id="UP000499080">
    <property type="component" value="Unassembled WGS sequence"/>
</dbReference>
<dbReference type="AlphaFoldDB" id="A0A4Y1ZYH3"/>
<name>A0A4Y1ZYH3_ARAVE</name>
<evidence type="ECO:0000313" key="1">
    <source>
        <dbReference type="EMBL" id="GBL72169.1"/>
    </source>
</evidence>
<comment type="caution">
    <text evidence="1">The sequence shown here is derived from an EMBL/GenBank/DDBJ whole genome shotgun (WGS) entry which is preliminary data.</text>
</comment>
<proteinExistence type="predicted"/>
<keyword evidence="2" id="KW-1185">Reference proteome</keyword>
<accession>A0A4Y1ZYH3</accession>
<protein>
    <submittedName>
        <fullName evidence="1">Uncharacterized protein</fullName>
    </submittedName>
</protein>
<evidence type="ECO:0000313" key="2">
    <source>
        <dbReference type="Proteomes" id="UP000499080"/>
    </source>
</evidence>